<dbReference type="InterPro" id="IPR012353">
    <property type="entry name" value="UCP015244"/>
</dbReference>
<dbReference type="InterPro" id="IPR032589">
    <property type="entry name" value="DUF4910"/>
</dbReference>
<protein>
    <submittedName>
        <fullName evidence="4">DUF4910 domain-containing protein</fullName>
    </submittedName>
</protein>
<comment type="caution">
    <text evidence="4">The sequence shown here is derived from an EMBL/GenBank/DDBJ whole genome shotgun (WGS) entry which is preliminary data.</text>
</comment>
<evidence type="ECO:0000259" key="2">
    <source>
        <dbReference type="Pfam" id="PF16221"/>
    </source>
</evidence>
<evidence type="ECO:0000259" key="3">
    <source>
        <dbReference type="Pfam" id="PF16254"/>
    </source>
</evidence>
<keyword evidence="5" id="KW-1185">Reference proteome</keyword>
<dbReference type="InterPro" id="IPR032610">
    <property type="entry name" value="DUF2172"/>
</dbReference>
<dbReference type="EMBL" id="VNJI01000041">
    <property type="protein sequence ID" value="TVY07231.1"/>
    <property type="molecule type" value="Genomic_DNA"/>
</dbReference>
<feature type="domain" description="DUF2172" evidence="1">
    <location>
        <begin position="52"/>
        <end position="143"/>
    </location>
</feature>
<gene>
    <name evidence="4" type="ORF">FPZ49_25200</name>
</gene>
<dbReference type="Proteomes" id="UP000317036">
    <property type="component" value="Unassembled WGS sequence"/>
</dbReference>
<dbReference type="CDD" id="cd05644">
    <property type="entry name" value="M28_like"/>
    <property type="match status" value="1"/>
</dbReference>
<dbReference type="Gene3D" id="3.50.30.90">
    <property type="match status" value="1"/>
</dbReference>
<dbReference type="InterPro" id="IPR032622">
    <property type="entry name" value="UCP01524_HTH"/>
</dbReference>
<dbReference type="OrthoDB" id="9765654at2"/>
<dbReference type="Gene3D" id="1.10.10.10">
    <property type="entry name" value="Winged helix-like DNA-binding domain superfamily/Winged helix DNA-binding domain"/>
    <property type="match status" value="1"/>
</dbReference>
<sequence length="420" mass="48476">MYDFLNRLFPICRSITGDGVRETLKIIQKDIPIKIFEVPSGTKVFDWTVPKEWNIKDAYILDEEGNKIIDFKKNNLHVLGYSVPVDKYLELDELQEHLYSLEQQPDAIPYITSYYRERWGFCISQKQRNQLKKGKYRVYIDSELKDGHLTYGELLIPGETEEEIFLSTYICHPSMANNELSGPVVTTYLAKWIINTSRKYTYRIVFIPETIGSITYLSNNLNIMKKNIIAGFNITCVGDDRTYSYLPSREGNSLADKVALNILSYKHPDFVSYTYLDRGSDERQYCSPGIDLPVASVMRSKYATYPEYHTSLDDLDLVTPSGLFGSYDLLKDCIKLLERNEKYKINCLGEPQLGKYGLYPTISTKETRNNVRDMMNFIAYADGINDLVDISNKIDVPVWQLYSLIEKLKEHGLLSIVEKT</sequence>
<dbReference type="Pfam" id="PF16221">
    <property type="entry name" value="HTH_47"/>
    <property type="match status" value="1"/>
</dbReference>
<evidence type="ECO:0000259" key="1">
    <source>
        <dbReference type="Pfam" id="PF09940"/>
    </source>
</evidence>
<dbReference type="AlphaFoldDB" id="A0A559K513"/>
<organism evidence="4 5">
    <name type="scientific">Paenibacillus cremeus</name>
    <dbReference type="NCBI Taxonomy" id="2163881"/>
    <lineage>
        <taxon>Bacteria</taxon>
        <taxon>Bacillati</taxon>
        <taxon>Bacillota</taxon>
        <taxon>Bacilli</taxon>
        <taxon>Bacillales</taxon>
        <taxon>Paenibacillaceae</taxon>
        <taxon>Paenibacillus</taxon>
    </lineage>
</organism>
<evidence type="ECO:0000313" key="4">
    <source>
        <dbReference type="EMBL" id="TVY07231.1"/>
    </source>
</evidence>
<dbReference type="Gene3D" id="3.40.630.10">
    <property type="entry name" value="Zn peptidases"/>
    <property type="match status" value="1"/>
</dbReference>
<evidence type="ECO:0000313" key="5">
    <source>
        <dbReference type="Proteomes" id="UP000317036"/>
    </source>
</evidence>
<proteinExistence type="predicted"/>
<dbReference type="Pfam" id="PF16254">
    <property type="entry name" value="DUF4910"/>
    <property type="match status" value="1"/>
</dbReference>
<reference evidence="4 5" key="1">
    <citation type="submission" date="2019-07" db="EMBL/GenBank/DDBJ databases">
        <authorList>
            <person name="Kim J."/>
        </authorList>
    </citation>
    <scope>NUCLEOTIDE SEQUENCE [LARGE SCALE GENOMIC DNA]</scope>
    <source>
        <strain evidence="4 5">JC52</strain>
    </source>
</reference>
<dbReference type="SUPFAM" id="SSF53187">
    <property type="entry name" value="Zn-dependent exopeptidases"/>
    <property type="match status" value="1"/>
</dbReference>
<accession>A0A559K513</accession>
<dbReference type="InterPro" id="IPR036388">
    <property type="entry name" value="WH-like_DNA-bd_sf"/>
</dbReference>
<dbReference type="Pfam" id="PF09940">
    <property type="entry name" value="DUF2172"/>
    <property type="match status" value="1"/>
</dbReference>
<feature type="domain" description="DUF4910" evidence="3">
    <location>
        <begin position="2"/>
        <end position="340"/>
    </location>
</feature>
<feature type="domain" description="UCP01524 winged helix-turn-helix" evidence="2">
    <location>
        <begin position="343"/>
        <end position="415"/>
    </location>
</feature>
<dbReference type="PIRSF" id="PIRSF015244">
    <property type="entry name" value="UCP015244"/>
    <property type="match status" value="1"/>
</dbReference>
<name>A0A559K513_9BACL</name>